<reference evidence="1 2" key="1">
    <citation type="journal article" date="2021" name="BMC Genomics">
        <title>Datura genome reveals duplications of psychoactive alkaloid biosynthetic genes and high mutation rate following tissue culture.</title>
        <authorList>
            <person name="Rajewski A."/>
            <person name="Carter-House D."/>
            <person name="Stajich J."/>
            <person name="Litt A."/>
        </authorList>
    </citation>
    <scope>NUCLEOTIDE SEQUENCE [LARGE SCALE GENOMIC DNA]</scope>
    <source>
        <strain evidence="1">AR-01</strain>
    </source>
</reference>
<accession>A0ABS8WR66</accession>
<proteinExistence type="predicted"/>
<name>A0ABS8WR66_DATST</name>
<comment type="caution">
    <text evidence="1">The sequence shown here is derived from an EMBL/GenBank/DDBJ whole genome shotgun (WGS) entry which is preliminary data.</text>
</comment>
<organism evidence="1 2">
    <name type="scientific">Datura stramonium</name>
    <name type="common">Jimsonweed</name>
    <name type="synonym">Common thornapple</name>
    <dbReference type="NCBI Taxonomy" id="4076"/>
    <lineage>
        <taxon>Eukaryota</taxon>
        <taxon>Viridiplantae</taxon>
        <taxon>Streptophyta</taxon>
        <taxon>Embryophyta</taxon>
        <taxon>Tracheophyta</taxon>
        <taxon>Spermatophyta</taxon>
        <taxon>Magnoliopsida</taxon>
        <taxon>eudicotyledons</taxon>
        <taxon>Gunneridae</taxon>
        <taxon>Pentapetalae</taxon>
        <taxon>asterids</taxon>
        <taxon>lamiids</taxon>
        <taxon>Solanales</taxon>
        <taxon>Solanaceae</taxon>
        <taxon>Solanoideae</taxon>
        <taxon>Datureae</taxon>
        <taxon>Datura</taxon>
    </lineage>
</organism>
<gene>
    <name evidence="1" type="ORF">HAX54_050470</name>
</gene>
<feature type="non-terminal residue" evidence="1">
    <location>
        <position position="1"/>
    </location>
</feature>
<dbReference type="EMBL" id="JACEIK010008818">
    <property type="protein sequence ID" value="MCE3051664.1"/>
    <property type="molecule type" value="Genomic_DNA"/>
</dbReference>
<dbReference type="Proteomes" id="UP000823775">
    <property type="component" value="Unassembled WGS sequence"/>
</dbReference>
<evidence type="ECO:0000313" key="1">
    <source>
        <dbReference type="EMBL" id="MCE3051664.1"/>
    </source>
</evidence>
<sequence>DNSKLYFKIGVPFLVCHPIDKVIVLHLGHHSYLVVTQICIVVTPSLTAHHVFDGPSLRSSELPLLIRLLFKVDGSIGAPLWLTSRQVGCHFSLLVMMICLSPTVELTSRCKVNGSSKWSSL</sequence>
<evidence type="ECO:0000313" key="2">
    <source>
        <dbReference type="Proteomes" id="UP000823775"/>
    </source>
</evidence>
<protein>
    <submittedName>
        <fullName evidence="1">Uncharacterized protein</fullName>
    </submittedName>
</protein>
<keyword evidence="2" id="KW-1185">Reference proteome</keyword>